<comment type="caution">
    <text evidence="2">The sequence shown here is derived from an EMBL/GenBank/DDBJ whole genome shotgun (WGS) entry which is preliminary data.</text>
</comment>
<dbReference type="OrthoDB" id="9814124at2"/>
<protein>
    <submittedName>
        <fullName evidence="2">UDP-glucose 4-epimerase</fullName>
    </submittedName>
</protein>
<dbReference type="InterPro" id="IPR001509">
    <property type="entry name" value="Epimerase_deHydtase"/>
</dbReference>
<dbReference type="Proteomes" id="UP000186143">
    <property type="component" value="Unassembled WGS sequence"/>
</dbReference>
<reference evidence="2 3" key="1">
    <citation type="submission" date="2016-09" db="EMBL/GenBank/DDBJ databases">
        <title>Rhizobium sp. nov., a novel species isolated from the rice rhizosphere.</title>
        <authorList>
            <person name="Zhao J."/>
            <person name="Zhang X."/>
        </authorList>
    </citation>
    <scope>NUCLEOTIDE SEQUENCE [LARGE SCALE GENOMIC DNA]</scope>
    <source>
        <strain evidence="2 3">MH17</strain>
    </source>
</reference>
<organism evidence="2 3">
    <name type="scientific">Xaviernesmea rhizosphaerae</name>
    <dbReference type="NCBI Taxonomy" id="1672749"/>
    <lineage>
        <taxon>Bacteria</taxon>
        <taxon>Pseudomonadati</taxon>
        <taxon>Pseudomonadota</taxon>
        <taxon>Alphaproteobacteria</taxon>
        <taxon>Hyphomicrobiales</taxon>
        <taxon>Rhizobiaceae</taxon>
        <taxon>Rhizobium/Agrobacterium group</taxon>
        <taxon>Xaviernesmea</taxon>
    </lineage>
</organism>
<name>A0A1Q9AFC4_9HYPH</name>
<gene>
    <name evidence="2" type="ORF">BJF92_05515</name>
</gene>
<dbReference type="Gene3D" id="3.40.50.720">
    <property type="entry name" value="NAD(P)-binding Rossmann-like Domain"/>
    <property type="match status" value="1"/>
</dbReference>
<evidence type="ECO:0000313" key="3">
    <source>
        <dbReference type="Proteomes" id="UP000186143"/>
    </source>
</evidence>
<sequence>MSHVLVTGGTGLVGRFIVEDLLENGYRVTVAGRNAPADGLFSRPVGFRPMRLDPAEDMLALFDDVYHLVHAAFSHVPGRYRGGEGDDPEGFLKANVEGSIRLFEAARDAGQRRCVFLSSRAVYGAVPGDAPLRESDPPRPDTLYGRAKLAAERNLASLCSHAFITSSLRITGVYGAPRVGMEHKWAEMFTDFRAGRPVPARAGGEVHGTDVAAAVRLMLTADPIRINGESFNVGDIVTDTRTILAIARDAVPCDHPLPPPADPANYRDMATDRIRGLGWQPGGLDQLRQTVAELASGEAT</sequence>
<dbReference type="InterPro" id="IPR036291">
    <property type="entry name" value="NAD(P)-bd_dom_sf"/>
</dbReference>
<dbReference type="STRING" id="1672749.BJF92_05515"/>
<proteinExistence type="predicted"/>
<dbReference type="CDD" id="cd08946">
    <property type="entry name" value="SDR_e"/>
    <property type="match status" value="1"/>
</dbReference>
<dbReference type="PANTHER" id="PTHR43245">
    <property type="entry name" value="BIFUNCTIONAL POLYMYXIN RESISTANCE PROTEIN ARNA"/>
    <property type="match status" value="1"/>
</dbReference>
<dbReference type="SUPFAM" id="SSF51735">
    <property type="entry name" value="NAD(P)-binding Rossmann-fold domains"/>
    <property type="match status" value="1"/>
</dbReference>
<dbReference type="AlphaFoldDB" id="A0A1Q9AFC4"/>
<evidence type="ECO:0000313" key="2">
    <source>
        <dbReference type="EMBL" id="OLP53611.1"/>
    </source>
</evidence>
<evidence type="ECO:0000259" key="1">
    <source>
        <dbReference type="Pfam" id="PF01370"/>
    </source>
</evidence>
<dbReference type="RefSeq" id="WP_075636257.1">
    <property type="nucleotide sequence ID" value="NZ_MKIO01000039.1"/>
</dbReference>
<feature type="domain" description="NAD-dependent epimerase/dehydratase" evidence="1">
    <location>
        <begin position="4"/>
        <end position="234"/>
    </location>
</feature>
<accession>A0A1Q9AFC4</accession>
<dbReference type="Pfam" id="PF01370">
    <property type="entry name" value="Epimerase"/>
    <property type="match status" value="1"/>
</dbReference>
<dbReference type="InterPro" id="IPR050177">
    <property type="entry name" value="Lipid_A_modif_metabolic_enz"/>
</dbReference>
<dbReference type="EMBL" id="MKIO01000039">
    <property type="protein sequence ID" value="OLP53611.1"/>
    <property type="molecule type" value="Genomic_DNA"/>
</dbReference>